<dbReference type="Proteomes" id="UP000652761">
    <property type="component" value="Unassembled WGS sequence"/>
</dbReference>
<protein>
    <submittedName>
        <fullName evidence="1">Uncharacterized protein</fullName>
    </submittedName>
</protein>
<accession>A0A843VFA5</accession>
<evidence type="ECO:0000313" key="1">
    <source>
        <dbReference type="EMBL" id="MQL95048.1"/>
    </source>
</evidence>
<organism evidence="1 2">
    <name type="scientific">Colocasia esculenta</name>
    <name type="common">Wild taro</name>
    <name type="synonym">Arum esculentum</name>
    <dbReference type="NCBI Taxonomy" id="4460"/>
    <lineage>
        <taxon>Eukaryota</taxon>
        <taxon>Viridiplantae</taxon>
        <taxon>Streptophyta</taxon>
        <taxon>Embryophyta</taxon>
        <taxon>Tracheophyta</taxon>
        <taxon>Spermatophyta</taxon>
        <taxon>Magnoliopsida</taxon>
        <taxon>Liliopsida</taxon>
        <taxon>Araceae</taxon>
        <taxon>Aroideae</taxon>
        <taxon>Colocasieae</taxon>
        <taxon>Colocasia</taxon>
    </lineage>
</organism>
<dbReference type="AlphaFoldDB" id="A0A843VFA5"/>
<gene>
    <name evidence="1" type="ORF">Taro_027716</name>
</gene>
<proteinExistence type="predicted"/>
<keyword evidence="2" id="KW-1185">Reference proteome</keyword>
<sequence>MTSEAHPYPHRNLKWQIEEIGVVEEMIQREHSAYDREDLGETHRYSEEDGLAGTNTTGCRAIWGWRDYTFSSSSATARSGDAFCITCATTTASLSSRGAGDADGEVSEIAAAYLLRRAKSRYSGTLGP</sequence>
<comment type="caution">
    <text evidence="1">The sequence shown here is derived from an EMBL/GenBank/DDBJ whole genome shotgun (WGS) entry which is preliminary data.</text>
</comment>
<reference evidence="1" key="1">
    <citation type="submission" date="2017-07" db="EMBL/GenBank/DDBJ databases">
        <title>Taro Niue Genome Assembly and Annotation.</title>
        <authorList>
            <person name="Atibalentja N."/>
            <person name="Keating K."/>
            <person name="Fields C.J."/>
        </authorList>
    </citation>
    <scope>NUCLEOTIDE SEQUENCE</scope>
    <source>
        <strain evidence="1">Niue_2</strain>
        <tissue evidence="1">Leaf</tissue>
    </source>
</reference>
<name>A0A843VFA5_COLES</name>
<evidence type="ECO:0000313" key="2">
    <source>
        <dbReference type="Proteomes" id="UP000652761"/>
    </source>
</evidence>
<dbReference type="EMBL" id="NMUH01001745">
    <property type="protein sequence ID" value="MQL95048.1"/>
    <property type="molecule type" value="Genomic_DNA"/>
</dbReference>